<dbReference type="GO" id="GO:0006302">
    <property type="term" value="P:double-strand break repair"/>
    <property type="evidence" value="ECO:0007669"/>
    <property type="project" value="InterPro"/>
</dbReference>
<evidence type="ECO:0000256" key="9">
    <source>
        <dbReference type="ARBA" id="ARBA00049360"/>
    </source>
</evidence>
<keyword evidence="8" id="KW-0539">Nucleus</keyword>
<dbReference type="GO" id="GO:0003691">
    <property type="term" value="F:double-stranded telomeric DNA binding"/>
    <property type="evidence" value="ECO:0007669"/>
    <property type="project" value="TreeGrafter"/>
</dbReference>
<dbReference type="GO" id="GO:0000794">
    <property type="term" value="C:condensed nuclear chromosome"/>
    <property type="evidence" value="ECO:0007669"/>
    <property type="project" value="TreeGrafter"/>
</dbReference>
<evidence type="ECO:0000256" key="1">
    <source>
        <dbReference type="ARBA" id="ARBA00001947"/>
    </source>
</evidence>
<dbReference type="Proteomes" id="UP000271098">
    <property type="component" value="Unassembled WGS sequence"/>
</dbReference>
<dbReference type="EMBL" id="UYRT01086401">
    <property type="protein sequence ID" value="VDN31303.1"/>
    <property type="molecule type" value="Genomic_DNA"/>
</dbReference>
<evidence type="ECO:0000256" key="8">
    <source>
        <dbReference type="ARBA" id="ARBA00023242"/>
    </source>
</evidence>
<keyword evidence="5" id="KW-0158">Chromosome</keyword>
<dbReference type="InterPro" id="IPR038729">
    <property type="entry name" value="Rad50/SbcC_AAA"/>
</dbReference>
<dbReference type="PANTHER" id="PTHR18867">
    <property type="entry name" value="RAD50"/>
    <property type="match status" value="1"/>
</dbReference>
<accession>A0A3P7N3Z0</accession>
<name>A0A3P7N3Z0_9BILA</name>
<comment type="similarity">
    <text evidence="4">Belongs to the SMC family. RAD50 subfamily.</text>
</comment>
<protein>
    <recommendedName>
        <fullName evidence="11">Rad50/SbcC-type AAA domain-containing protein</fullName>
    </recommendedName>
</protein>
<comment type="cofactor">
    <cofactor evidence="1">
        <name>Zn(2+)</name>
        <dbReference type="ChEBI" id="CHEBI:29105"/>
    </cofactor>
</comment>
<dbReference type="GO" id="GO:0051880">
    <property type="term" value="F:G-quadruplex DNA binding"/>
    <property type="evidence" value="ECO:0007669"/>
    <property type="project" value="TreeGrafter"/>
</dbReference>
<dbReference type="PANTHER" id="PTHR18867:SF12">
    <property type="entry name" value="DNA REPAIR PROTEIN RAD50"/>
    <property type="match status" value="1"/>
</dbReference>
<evidence type="ECO:0000256" key="10">
    <source>
        <dbReference type="SAM" id="Coils"/>
    </source>
</evidence>
<dbReference type="GO" id="GO:0030870">
    <property type="term" value="C:Mre11 complex"/>
    <property type="evidence" value="ECO:0007669"/>
    <property type="project" value="TreeGrafter"/>
</dbReference>
<evidence type="ECO:0000313" key="13">
    <source>
        <dbReference type="Proteomes" id="UP000271098"/>
    </source>
</evidence>
<dbReference type="GO" id="GO:0046872">
    <property type="term" value="F:metal ion binding"/>
    <property type="evidence" value="ECO:0007669"/>
    <property type="project" value="UniProtKB-KW"/>
</dbReference>
<reference evidence="12 13" key="1">
    <citation type="submission" date="2018-11" db="EMBL/GenBank/DDBJ databases">
        <authorList>
            <consortium name="Pathogen Informatics"/>
        </authorList>
    </citation>
    <scope>NUCLEOTIDE SEQUENCE [LARGE SCALE GENOMIC DNA]</scope>
</reference>
<evidence type="ECO:0000259" key="11">
    <source>
        <dbReference type="Pfam" id="PF13476"/>
    </source>
</evidence>
<evidence type="ECO:0000256" key="6">
    <source>
        <dbReference type="ARBA" id="ARBA00022723"/>
    </source>
</evidence>
<dbReference type="GO" id="GO:0007004">
    <property type="term" value="P:telomere maintenance via telomerase"/>
    <property type="evidence" value="ECO:0007669"/>
    <property type="project" value="TreeGrafter"/>
</dbReference>
<proteinExistence type="inferred from homology"/>
<evidence type="ECO:0000313" key="12">
    <source>
        <dbReference type="EMBL" id="VDN31303.1"/>
    </source>
</evidence>
<comment type="subcellular location">
    <subcellularLocation>
        <location evidence="3">Chromosome</location>
    </subcellularLocation>
    <subcellularLocation>
        <location evidence="2">Nucleus</location>
    </subcellularLocation>
</comment>
<evidence type="ECO:0000256" key="4">
    <source>
        <dbReference type="ARBA" id="ARBA00009439"/>
    </source>
</evidence>
<comment type="catalytic activity">
    <reaction evidence="9">
        <text>ATP + H2O = ADP + phosphate + H(+)</text>
        <dbReference type="Rhea" id="RHEA:13065"/>
        <dbReference type="ChEBI" id="CHEBI:15377"/>
        <dbReference type="ChEBI" id="CHEBI:15378"/>
        <dbReference type="ChEBI" id="CHEBI:30616"/>
        <dbReference type="ChEBI" id="CHEBI:43474"/>
        <dbReference type="ChEBI" id="CHEBI:456216"/>
    </reaction>
</comment>
<dbReference type="OrthoDB" id="18797at2759"/>
<keyword evidence="7" id="KW-0862">Zinc</keyword>
<dbReference type="GO" id="GO:0016887">
    <property type="term" value="F:ATP hydrolysis activity"/>
    <property type="evidence" value="ECO:0007669"/>
    <property type="project" value="InterPro"/>
</dbReference>
<organism evidence="12 13">
    <name type="scientific">Gongylonema pulchrum</name>
    <dbReference type="NCBI Taxonomy" id="637853"/>
    <lineage>
        <taxon>Eukaryota</taxon>
        <taxon>Metazoa</taxon>
        <taxon>Ecdysozoa</taxon>
        <taxon>Nematoda</taxon>
        <taxon>Chromadorea</taxon>
        <taxon>Rhabditida</taxon>
        <taxon>Spirurina</taxon>
        <taxon>Spiruromorpha</taxon>
        <taxon>Spiruroidea</taxon>
        <taxon>Gongylonematidae</taxon>
        <taxon>Gongylonema</taxon>
    </lineage>
</organism>
<dbReference type="GO" id="GO:0000722">
    <property type="term" value="P:telomere maintenance via recombination"/>
    <property type="evidence" value="ECO:0007669"/>
    <property type="project" value="TreeGrafter"/>
</dbReference>
<dbReference type="Gene3D" id="3.40.50.300">
    <property type="entry name" value="P-loop containing nucleotide triphosphate hydrolases"/>
    <property type="match status" value="1"/>
</dbReference>
<keyword evidence="13" id="KW-1185">Reference proteome</keyword>
<gene>
    <name evidence="12" type="ORF">GPUH_LOCUS18226</name>
</gene>
<dbReference type="GO" id="GO:0043047">
    <property type="term" value="F:single-stranded telomeric DNA binding"/>
    <property type="evidence" value="ECO:0007669"/>
    <property type="project" value="TreeGrafter"/>
</dbReference>
<keyword evidence="6" id="KW-0479">Metal-binding</keyword>
<keyword evidence="10" id="KW-0175">Coiled coil</keyword>
<evidence type="ECO:0000256" key="7">
    <source>
        <dbReference type="ARBA" id="ARBA00022833"/>
    </source>
</evidence>
<evidence type="ECO:0000256" key="5">
    <source>
        <dbReference type="ARBA" id="ARBA00022454"/>
    </source>
</evidence>
<dbReference type="GO" id="GO:0070192">
    <property type="term" value="P:chromosome organization involved in meiotic cell cycle"/>
    <property type="evidence" value="ECO:0007669"/>
    <property type="project" value="TreeGrafter"/>
</dbReference>
<feature type="coiled-coil region" evidence="10">
    <location>
        <begin position="187"/>
        <end position="221"/>
    </location>
</feature>
<dbReference type="Pfam" id="PF13476">
    <property type="entry name" value="AAA_23"/>
    <property type="match status" value="1"/>
</dbReference>
<feature type="domain" description="Rad50/SbcC-type AAA" evidence="11">
    <location>
        <begin position="1"/>
        <end position="194"/>
    </location>
</feature>
<evidence type="ECO:0000256" key="3">
    <source>
        <dbReference type="ARBA" id="ARBA00004286"/>
    </source>
</evidence>
<dbReference type="AlphaFoldDB" id="A0A3P7N3Z0"/>
<dbReference type="InterPro" id="IPR027417">
    <property type="entry name" value="P-loop_NTPase"/>
</dbReference>
<evidence type="ECO:0000256" key="2">
    <source>
        <dbReference type="ARBA" id="ARBA00004123"/>
    </source>
</evidence>
<sequence length="288" mass="33486">MKYVTTGELPKGNLQAFIHDIRLCDKARVDASVKLKFRDIRGRCCVVTRRMMQFKGAKGKLSNKSEESTIAIENEHGEWKSLSSKVIDCKKEILNLLGLPAAILDYVVFCHQEESSWPLDEPKKLKERFDEIFQVTGYVKAIDVLKKELKENQQELKIIDNKLPFLVRQFEEKGKLHSEYSGLKDEVLKTEEEVTRSQNVLKELTVEKEKKVAELEQAETLQKKHDMIEAERQIFLDQIKCCSLPVYAGGIEELKREIDQVHEHDDLVQQLSRLINKYRQDVDNFNVH</sequence>
<dbReference type="SUPFAM" id="SSF52540">
    <property type="entry name" value="P-loop containing nucleoside triphosphate hydrolases"/>
    <property type="match status" value="1"/>
</dbReference>